<accession>A0A0C3CPC2</accession>
<protein>
    <recommendedName>
        <fullName evidence="2">DUF6594 domain-containing protein</fullName>
    </recommendedName>
</protein>
<feature type="transmembrane region" description="Helical" evidence="1">
    <location>
        <begin position="264"/>
        <end position="284"/>
    </location>
</feature>
<evidence type="ECO:0000259" key="2">
    <source>
        <dbReference type="Pfam" id="PF20237"/>
    </source>
</evidence>
<keyword evidence="1" id="KW-0472">Membrane</keyword>
<dbReference type="InterPro" id="IPR046529">
    <property type="entry name" value="DUF6594"/>
</dbReference>
<evidence type="ECO:0000256" key="1">
    <source>
        <dbReference type="SAM" id="Phobius"/>
    </source>
</evidence>
<dbReference type="Proteomes" id="UP000054321">
    <property type="component" value="Unassembled WGS sequence"/>
</dbReference>
<dbReference type="PANTHER" id="PTHR34502:SF5">
    <property type="entry name" value="DUF6594 DOMAIN-CONTAINING PROTEIN"/>
    <property type="match status" value="1"/>
</dbReference>
<feature type="domain" description="DUF6594" evidence="2">
    <location>
        <begin position="49"/>
        <end position="301"/>
    </location>
</feature>
<gene>
    <name evidence="3" type="ORF">OIDMADRAFT_145037</name>
</gene>
<dbReference type="OrthoDB" id="3561189at2759"/>
<dbReference type="HOGENOM" id="CLU_074610_0_0_1"/>
<feature type="transmembrane region" description="Helical" evidence="1">
    <location>
        <begin position="237"/>
        <end position="257"/>
    </location>
</feature>
<feature type="transmembrane region" description="Helical" evidence="1">
    <location>
        <begin position="290"/>
        <end position="305"/>
    </location>
</feature>
<dbReference type="InParanoid" id="A0A0C3CPC2"/>
<dbReference type="PANTHER" id="PTHR34502">
    <property type="entry name" value="DUF6594 DOMAIN-CONTAINING PROTEIN-RELATED"/>
    <property type="match status" value="1"/>
</dbReference>
<keyword evidence="1" id="KW-1133">Transmembrane helix</keyword>
<name>A0A0C3CPC2_OIDMZ</name>
<evidence type="ECO:0000313" key="3">
    <source>
        <dbReference type="EMBL" id="KIN00879.1"/>
    </source>
</evidence>
<proteinExistence type="predicted"/>
<organism evidence="3 4">
    <name type="scientific">Oidiodendron maius (strain Zn)</name>
    <dbReference type="NCBI Taxonomy" id="913774"/>
    <lineage>
        <taxon>Eukaryota</taxon>
        <taxon>Fungi</taxon>
        <taxon>Dikarya</taxon>
        <taxon>Ascomycota</taxon>
        <taxon>Pezizomycotina</taxon>
        <taxon>Leotiomycetes</taxon>
        <taxon>Leotiomycetes incertae sedis</taxon>
        <taxon>Myxotrichaceae</taxon>
        <taxon>Oidiodendron</taxon>
    </lineage>
</organism>
<dbReference type="Pfam" id="PF20237">
    <property type="entry name" value="DUF6594"/>
    <property type="match status" value="1"/>
</dbReference>
<dbReference type="EMBL" id="KN832876">
    <property type="protein sequence ID" value="KIN00879.1"/>
    <property type="molecule type" value="Genomic_DNA"/>
</dbReference>
<dbReference type="AlphaFoldDB" id="A0A0C3CPC2"/>
<keyword evidence="4" id="KW-1185">Reference proteome</keyword>
<reference evidence="4" key="2">
    <citation type="submission" date="2015-01" db="EMBL/GenBank/DDBJ databases">
        <title>Evolutionary Origins and Diversification of the Mycorrhizal Mutualists.</title>
        <authorList>
            <consortium name="DOE Joint Genome Institute"/>
            <consortium name="Mycorrhizal Genomics Consortium"/>
            <person name="Kohler A."/>
            <person name="Kuo A."/>
            <person name="Nagy L.G."/>
            <person name="Floudas D."/>
            <person name="Copeland A."/>
            <person name="Barry K.W."/>
            <person name="Cichocki N."/>
            <person name="Veneault-Fourrey C."/>
            <person name="LaButti K."/>
            <person name="Lindquist E.A."/>
            <person name="Lipzen A."/>
            <person name="Lundell T."/>
            <person name="Morin E."/>
            <person name="Murat C."/>
            <person name="Riley R."/>
            <person name="Ohm R."/>
            <person name="Sun H."/>
            <person name="Tunlid A."/>
            <person name="Henrissat B."/>
            <person name="Grigoriev I.V."/>
            <person name="Hibbett D.S."/>
            <person name="Martin F."/>
        </authorList>
    </citation>
    <scope>NUCLEOTIDE SEQUENCE [LARGE SCALE GENOMIC DNA]</scope>
    <source>
        <strain evidence="4">Zn</strain>
    </source>
</reference>
<evidence type="ECO:0000313" key="4">
    <source>
        <dbReference type="Proteomes" id="UP000054321"/>
    </source>
</evidence>
<sequence>MAKFLPTHWIKFLTFSSERSSSPETELEEDIKPNTIPPADFSFSELDDVAKNLDVDPDLWVFRRFGKLHLFNLLRLQLDLVTLERKLEKHVQEQQGPRNMSQNMSHREKKKFFNSIHRALSEYDAALEAQAKFKSYRKPNANVMNKLKSWADSSTGDINFYPLRDGLVPPRLRQVYTGELASIAATQKSWVHEFIDNNDCLNKIFKLPPPKMSHGQGKVDRTVRLYSEDDARRAEALFLHLSFCILLMCTISGLEFLQSRIWKLVLLAIALLVASVLCVCFLNSTNTRSLAFLCGFAAILVVYIGS</sequence>
<reference evidence="3 4" key="1">
    <citation type="submission" date="2014-04" db="EMBL/GenBank/DDBJ databases">
        <authorList>
            <consortium name="DOE Joint Genome Institute"/>
            <person name="Kuo A."/>
            <person name="Martino E."/>
            <person name="Perotto S."/>
            <person name="Kohler A."/>
            <person name="Nagy L.G."/>
            <person name="Floudas D."/>
            <person name="Copeland A."/>
            <person name="Barry K.W."/>
            <person name="Cichocki N."/>
            <person name="Veneault-Fourrey C."/>
            <person name="LaButti K."/>
            <person name="Lindquist E.A."/>
            <person name="Lipzen A."/>
            <person name="Lundell T."/>
            <person name="Morin E."/>
            <person name="Murat C."/>
            <person name="Sun H."/>
            <person name="Tunlid A."/>
            <person name="Henrissat B."/>
            <person name="Grigoriev I.V."/>
            <person name="Hibbett D.S."/>
            <person name="Martin F."/>
            <person name="Nordberg H.P."/>
            <person name="Cantor M.N."/>
            <person name="Hua S.X."/>
        </authorList>
    </citation>
    <scope>NUCLEOTIDE SEQUENCE [LARGE SCALE GENOMIC DNA]</scope>
    <source>
        <strain evidence="3 4">Zn</strain>
    </source>
</reference>
<keyword evidence="1" id="KW-0812">Transmembrane</keyword>